<dbReference type="InterPro" id="IPR036397">
    <property type="entry name" value="RNaseH_sf"/>
</dbReference>
<dbReference type="SUPFAM" id="SSF56672">
    <property type="entry name" value="DNA/RNA polymerases"/>
    <property type="match status" value="1"/>
</dbReference>
<dbReference type="GO" id="GO:0015074">
    <property type="term" value="P:DNA integration"/>
    <property type="evidence" value="ECO:0007669"/>
    <property type="project" value="InterPro"/>
</dbReference>
<organism evidence="10 11">
    <name type="scientific">Mucuna pruriens</name>
    <name type="common">Velvet bean</name>
    <name type="synonym">Dolichos pruriens</name>
    <dbReference type="NCBI Taxonomy" id="157652"/>
    <lineage>
        <taxon>Eukaryota</taxon>
        <taxon>Viridiplantae</taxon>
        <taxon>Streptophyta</taxon>
        <taxon>Embryophyta</taxon>
        <taxon>Tracheophyta</taxon>
        <taxon>Spermatophyta</taxon>
        <taxon>Magnoliopsida</taxon>
        <taxon>eudicotyledons</taxon>
        <taxon>Gunneridae</taxon>
        <taxon>Pentapetalae</taxon>
        <taxon>rosids</taxon>
        <taxon>fabids</taxon>
        <taxon>Fabales</taxon>
        <taxon>Fabaceae</taxon>
        <taxon>Papilionoideae</taxon>
        <taxon>50 kb inversion clade</taxon>
        <taxon>NPAAA clade</taxon>
        <taxon>indigoferoid/millettioid clade</taxon>
        <taxon>Phaseoleae</taxon>
        <taxon>Mucuna</taxon>
    </lineage>
</organism>
<evidence type="ECO:0000256" key="8">
    <source>
        <dbReference type="SAM" id="MobiDB-lite"/>
    </source>
</evidence>
<dbReference type="FunFam" id="3.30.70.270:FF:000020">
    <property type="entry name" value="Transposon Tf2-6 polyprotein-like Protein"/>
    <property type="match status" value="1"/>
</dbReference>
<dbReference type="SUPFAM" id="SSF53098">
    <property type="entry name" value="Ribonuclease H-like"/>
    <property type="match status" value="1"/>
</dbReference>
<evidence type="ECO:0000256" key="6">
    <source>
        <dbReference type="ARBA" id="ARBA00022801"/>
    </source>
</evidence>
<dbReference type="Gene3D" id="3.10.10.10">
    <property type="entry name" value="HIV Type 1 Reverse Transcriptase, subunit A, domain 1"/>
    <property type="match status" value="1"/>
</dbReference>
<evidence type="ECO:0000256" key="7">
    <source>
        <dbReference type="ARBA" id="ARBA00022918"/>
    </source>
</evidence>
<dbReference type="EC" id="2.7.7.49" evidence="1"/>
<name>A0A371HWP3_MUCPR</name>
<dbReference type="GO" id="GO:0003964">
    <property type="term" value="F:RNA-directed DNA polymerase activity"/>
    <property type="evidence" value="ECO:0007669"/>
    <property type="project" value="UniProtKB-KW"/>
</dbReference>
<evidence type="ECO:0000256" key="1">
    <source>
        <dbReference type="ARBA" id="ARBA00012493"/>
    </source>
</evidence>
<evidence type="ECO:0000256" key="5">
    <source>
        <dbReference type="ARBA" id="ARBA00022759"/>
    </source>
</evidence>
<keyword evidence="11" id="KW-1185">Reference proteome</keyword>
<dbReference type="Gene3D" id="2.40.70.10">
    <property type="entry name" value="Acid Proteases"/>
    <property type="match status" value="1"/>
</dbReference>
<dbReference type="Gene3D" id="3.30.420.10">
    <property type="entry name" value="Ribonuclease H-like superfamily/Ribonuclease H"/>
    <property type="match status" value="1"/>
</dbReference>
<feature type="region of interest" description="Disordered" evidence="8">
    <location>
        <begin position="250"/>
        <end position="275"/>
    </location>
</feature>
<dbReference type="Pfam" id="PF00665">
    <property type="entry name" value="rve"/>
    <property type="match status" value="1"/>
</dbReference>
<dbReference type="Pfam" id="PF00078">
    <property type="entry name" value="RVT_1"/>
    <property type="match status" value="1"/>
</dbReference>
<dbReference type="Pfam" id="PF17917">
    <property type="entry name" value="RT_RNaseH"/>
    <property type="match status" value="1"/>
</dbReference>
<dbReference type="InterPro" id="IPR041588">
    <property type="entry name" value="Integrase_H2C2"/>
</dbReference>
<dbReference type="InterPro" id="IPR050951">
    <property type="entry name" value="Retrovirus_Pol_polyprotein"/>
</dbReference>
<dbReference type="InterPro" id="IPR043502">
    <property type="entry name" value="DNA/RNA_pol_sf"/>
</dbReference>
<feature type="non-terminal residue" evidence="10">
    <location>
        <position position="1606"/>
    </location>
</feature>
<dbReference type="CDD" id="cd00303">
    <property type="entry name" value="retropepsin_like"/>
    <property type="match status" value="1"/>
</dbReference>
<keyword evidence="6" id="KW-0378">Hydrolase</keyword>
<dbReference type="GO" id="GO:0004519">
    <property type="term" value="F:endonuclease activity"/>
    <property type="evidence" value="ECO:0007669"/>
    <property type="project" value="UniProtKB-KW"/>
</dbReference>
<protein>
    <recommendedName>
        <fullName evidence="1">RNA-directed DNA polymerase</fullName>
        <ecNumber evidence="1">2.7.7.49</ecNumber>
    </recommendedName>
</protein>
<dbReference type="PROSITE" id="PS50994">
    <property type="entry name" value="INTEGRASE"/>
    <property type="match status" value="1"/>
</dbReference>
<dbReference type="Pfam" id="PF03732">
    <property type="entry name" value="Retrotrans_gag"/>
    <property type="match status" value="1"/>
</dbReference>
<evidence type="ECO:0000256" key="3">
    <source>
        <dbReference type="ARBA" id="ARBA00022695"/>
    </source>
</evidence>
<dbReference type="PANTHER" id="PTHR37984:SF5">
    <property type="entry name" value="PROTEIN NYNRIN-LIKE"/>
    <property type="match status" value="1"/>
</dbReference>
<accession>A0A371HWP3</accession>
<keyword evidence="2" id="KW-0808">Transferase</keyword>
<feature type="region of interest" description="Disordered" evidence="8">
    <location>
        <begin position="754"/>
        <end position="773"/>
    </location>
</feature>
<dbReference type="GO" id="GO:0003676">
    <property type="term" value="F:nucleic acid binding"/>
    <property type="evidence" value="ECO:0007669"/>
    <property type="project" value="InterPro"/>
</dbReference>
<dbReference type="InterPro" id="IPR021109">
    <property type="entry name" value="Peptidase_aspartic_dom_sf"/>
</dbReference>
<evidence type="ECO:0000259" key="9">
    <source>
        <dbReference type="PROSITE" id="PS50994"/>
    </source>
</evidence>
<keyword evidence="4" id="KW-0540">Nuclease</keyword>
<feature type="compositionally biased region" description="Polar residues" evidence="8">
    <location>
        <begin position="371"/>
        <end position="382"/>
    </location>
</feature>
<dbReference type="InterPro" id="IPR001584">
    <property type="entry name" value="Integrase_cat-core"/>
</dbReference>
<dbReference type="EMBL" id="QJKJ01001526">
    <property type="protein sequence ID" value="RDY07198.1"/>
    <property type="molecule type" value="Genomic_DNA"/>
</dbReference>
<evidence type="ECO:0000256" key="2">
    <source>
        <dbReference type="ARBA" id="ARBA00022679"/>
    </source>
</evidence>
<sequence>MRPQGIPEDYIKMKAFPFSLDGAAKDWLYLQPALFNTWGDMKRTFLEKIFPASRTATIRKEICGIRQHTGETLHEYWERFNKLCATCPHHQISEQLLIQYFYEGLSMMDRSMINAASGGALMDKTPVAARHLISNMASNTQQFGIRGPNPSRPVNEISATSNQRLENQLTELTSLVRQLAVSQHHPAMAAKVCGICTSVEHPTDLCPTLQETESSQTESVGAVGGFQYGKQPYQNRQFDNRMHPMEQLSSPQYITPSFPPQQQRTPTQGNPPSLEDLMKQLATSNVEFQQSVSSSNLQFQQNMTATIQDLKMQIGQLANTVSELQSAGSSNLPSQSIPNPRGNANAVTLRSGKELPQPEQHQEPQPAEANSEASADSQSHPETTVPLPFPSRTISAKKPDSDDELLKMFRKVEINIPLLDAIKQIPKYAKFLKELCVHKRRKMKGSRELGGVVSSLTRNNPTAGISQVLPKKCRDPGIFSVPCTIGDCTFADAMLDLGASINVMPASTYRSLNFGDLEPTGMTIQLANRSIVQPLGVLEDVLVQVNELIFPADFYVLDMEDEPSEKGSTLILGRPFPRRRLTCMPEHSPWNSFNIFEAMKHPTEDHSLFGIDIMEELVEEYFQLDSCSEGMEDLAGTAEASSCSKADHNEVLESPDSEDDHSDISDLTFERELTELINQVCYPKNSESTNNAEVKVAETKKPLPAQLATIFTAEVKSAKEGRVNARSKVNSAEDRPTQHKAEIMSAVLMPSLEQAGQTDPRAVTQESPSPPPMELKPLPSHLKYAYLDSEQQLPVIIASNLLPEQEEKLLQVLRQHKKAIGWKLSDLPGINPSICMHRILMEEDIKPIRQQQRRLNPTLLDVVKKEVTRLLAAGIIYPISDSQWVSPVQVVPKKSGMTVMKNQHDELVPMRIQNSWRVCIDYRRLNQATRKDHFPLPFIDQMLEKIAGKSHYCFLDGFSGYMQIHIAPEDQHKTTFTCPFGTFAYTRMPFGLCNAPSTFQRCMMSIFSDLLQDCMEVFMDDFTVYADSFEACLNNLSKVLKRCTDTNLVLNFEKCHFMVTEGIVLGHLVSNRGIEVDKAKIDIISSLPNPASVREVRSFLGHAGFYRRFIKDFSKLALPLSKLLQKDADFNFDQPCIEAFQELKNKLTSAPILQAPSWDLPFELMCDASNSALGAVLGQRAGVGQPVHVIAYASRTMDSAQRNYTTTEKELLAIVFSLDKFRSYLLGSKIVVFSDHAALRYLLKKPDAKPRLIRWMLLLQEFDLEIRDKKGAENSVADHLSRIERESEPMPIRDEFPDKRLLHIKTSTPWFADICNFVATSQYPPEASRPYKEKIRNDAKYYVWDDPYLWRLCSDKIIRRCIPDTEINSVLQFCHSAPGGGHYGSARTARKVLDCGLYWPSIFRDAHQFVSTCDRCQKARMALNQRQEMPQQPILFCEVFDVWGIDFMGPFPVSNGYSYILLAVDYVSRWVEAIPTRTNDAKVVVDFLKSNIFCRFGVPKALISDQGSHFCNRAMASLLQKYGVAHRIATAYHPQTNGQAEVFNREIKHTLQKMTNPSRKDWSKLLEDALWAHKTAYRTPLGMSPYRIVFGKACHLPVELEHKAYW</sequence>
<dbReference type="Proteomes" id="UP000257109">
    <property type="component" value="Unassembled WGS sequence"/>
</dbReference>
<dbReference type="Gene3D" id="1.10.340.70">
    <property type="match status" value="1"/>
</dbReference>
<evidence type="ECO:0000313" key="10">
    <source>
        <dbReference type="EMBL" id="RDY07198.1"/>
    </source>
</evidence>
<dbReference type="InterPro" id="IPR005162">
    <property type="entry name" value="Retrotrans_gag_dom"/>
</dbReference>
<proteinExistence type="predicted"/>
<dbReference type="FunFam" id="3.10.20.370:FF:000001">
    <property type="entry name" value="Retrovirus-related Pol polyprotein from transposon 17.6-like protein"/>
    <property type="match status" value="1"/>
</dbReference>
<feature type="compositionally biased region" description="Polar residues" evidence="8">
    <location>
        <begin position="250"/>
        <end position="271"/>
    </location>
</feature>
<feature type="compositionally biased region" description="Polar residues" evidence="8">
    <location>
        <begin position="325"/>
        <end position="338"/>
    </location>
</feature>
<gene>
    <name evidence="10" type="ORF">CR513_08724</name>
</gene>
<dbReference type="InterPro" id="IPR043128">
    <property type="entry name" value="Rev_trsase/Diguanyl_cyclase"/>
</dbReference>
<dbReference type="CDD" id="cd09274">
    <property type="entry name" value="RNase_HI_RT_Ty3"/>
    <property type="match status" value="1"/>
</dbReference>
<dbReference type="Gene3D" id="3.30.70.270">
    <property type="match status" value="2"/>
</dbReference>
<dbReference type="InterPro" id="IPR041373">
    <property type="entry name" value="RT_RNaseH"/>
</dbReference>
<feature type="compositionally biased region" description="Low complexity" evidence="8">
    <location>
        <begin position="354"/>
        <end position="368"/>
    </location>
</feature>
<feature type="region of interest" description="Disordered" evidence="8">
    <location>
        <begin position="325"/>
        <end position="400"/>
    </location>
</feature>
<dbReference type="FunFam" id="3.30.420.10:FF:000032">
    <property type="entry name" value="Retrovirus-related Pol polyprotein from transposon 297-like Protein"/>
    <property type="match status" value="1"/>
</dbReference>
<feature type="domain" description="Integrase catalytic" evidence="9">
    <location>
        <begin position="1429"/>
        <end position="1593"/>
    </location>
</feature>
<dbReference type="InterPro" id="IPR012337">
    <property type="entry name" value="RNaseH-like_sf"/>
</dbReference>
<evidence type="ECO:0000256" key="4">
    <source>
        <dbReference type="ARBA" id="ARBA00022722"/>
    </source>
</evidence>
<dbReference type="OrthoDB" id="1717862at2759"/>
<dbReference type="Pfam" id="PF17921">
    <property type="entry name" value="Integrase_H2C2"/>
    <property type="match status" value="1"/>
</dbReference>
<reference evidence="10" key="1">
    <citation type="submission" date="2018-05" db="EMBL/GenBank/DDBJ databases">
        <title>Draft genome of Mucuna pruriens seed.</title>
        <authorList>
            <person name="Nnadi N.E."/>
            <person name="Vos R."/>
            <person name="Hasami M.H."/>
            <person name="Devisetty U.K."/>
            <person name="Aguiy J.C."/>
        </authorList>
    </citation>
    <scope>NUCLEOTIDE SEQUENCE [LARGE SCALE GENOMIC DNA]</scope>
    <source>
        <strain evidence="10">JCA_2017</strain>
    </source>
</reference>
<dbReference type="PANTHER" id="PTHR37984">
    <property type="entry name" value="PROTEIN CBG26694"/>
    <property type="match status" value="1"/>
</dbReference>
<evidence type="ECO:0000313" key="11">
    <source>
        <dbReference type="Proteomes" id="UP000257109"/>
    </source>
</evidence>
<dbReference type="InterPro" id="IPR000477">
    <property type="entry name" value="RT_dom"/>
</dbReference>
<dbReference type="GO" id="GO:0016787">
    <property type="term" value="F:hydrolase activity"/>
    <property type="evidence" value="ECO:0007669"/>
    <property type="project" value="UniProtKB-KW"/>
</dbReference>
<comment type="caution">
    <text evidence="10">The sequence shown here is derived from an EMBL/GenBank/DDBJ whole genome shotgun (WGS) entry which is preliminary data.</text>
</comment>
<keyword evidence="5" id="KW-0255">Endonuclease</keyword>
<dbReference type="CDD" id="cd01647">
    <property type="entry name" value="RT_LTR"/>
    <property type="match status" value="1"/>
</dbReference>
<feature type="region of interest" description="Disordered" evidence="8">
    <location>
        <begin position="638"/>
        <end position="663"/>
    </location>
</feature>
<keyword evidence="3" id="KW-0548">Nucleotidyltransferase</keyword>
<keyword evidence="7" id="KW-0695">RNA-directed DNA polymerase</keyword>